<keyword evidence="16" id="KW-1185">Reference proteome</keyword>
<keyword evidence="5 15" id="KW-0808">Transferase</keyword>
<evidence type="ECO:0000256" key="7">
    <source>
        <dbReference type="ARBA" id="ARBA00023015"/>
    </source>
</evidence>
<feature type="active site" description="Nucleophile; methyl group acceptor from either O6-methylguanine or O4-methylthymine" evidence="12">
    <location>
        <position position="311"/>
    </location>
</feature>
<dbReference type="InterPro" id="IPR004026">
    <property type="entry name" value="Ada_DNA_repair_Zn-bd"/>
</dbReference>
<dbReference type="Gene3D" id="1.10.10.10">
    <property type="entry name" value="Winged helix-like DNA-binding domain superfamily/Winged helix DNA-binding domain"/>
    <property type="match status" value="1"/>
</dbReference>
<comment type="cofactor">
    <cofactor evidence="13">
        <name>Zn(2+)</name>
        <dbReference type="ChEBI" id="CHEBI:29105"/>
    </cofactor>
    <text evidence="13">Binds 1 zinc ion per subunit.</text>
</comment>
<dbReference type="Gene3D" id="1.10.10.60">
    <property type="entry name" value="Homeodomain-like"/>
    <property type="match status" value="1"/>
</dbReference>
<keyword evidence="10" id="KW-0234">DNA repair</keyword>
<dbReference type="GO" id="GO:0003908">
    <property type="term" value="F:methylated-DNA-[protein]-cysteine S-methyltransferase activity"/>
    <property type="evidence" value="ECO:0007669"/>
    <property type="project" value="UniProtKB-EC"/>
</dbReference>
<dbReference type="PROSITE" id="PS01124">
    <property type="entry name" value="HTH_ARAC_FAMILY_2"/>
    <property type="match status" value="1"/>
</dbReference>
<dbReference type="InterPro" id="IPR001497">
    <property type="entry name" value="MethylDNA_cys_MeTrfase_AS"/>
</dbReference>
<dbReference type="NCBIfam" id="TIGR00589">
    <property type="entry name" value="ogt"/>
    <property type="match status" value="1"/>
</dbReference>
<feature type="binding site" evidence="13">
    <location>
        <position position="68"/>
    </location>
    <ligand>
        <name>Zn(2+)</name>
        <dbReference type="ChEBI" id="CHEBI:29105"/>
    </ligand>
</feature>
<dbReference type="InterPro" id="IPR016221">
    <property type="entry name" value="Bifunct_regulatory_prot_Ada"/>
</dbReference>
<dbReference type="SUPFAM" id="SSF46767">
    <property type="entry name" value="Methylated DNA-protein cysteine methyltransferase, C-terminal domain"/>
    <property type="match status" value="1"/>
</dbReference>
<dbReference type="Pfam" id="PF12833">
    <property type="entry name" value="HTH_18"/>
    <property type="match status" value="1"/>
</dbReference>
<dbReference type="InterPro" id="IPR036631">
    <property type="entry name" value="MGMT_N_sf"/>
</dbReference>
<evidence type="ECO:0000256" key="9">
    <source>
        <dbReference type="ARBA" id="ARBA00023163"/>
    </source>
</evidence>
<dbReference type="GO" id="GO:0003700">
    <property type="term" value="F:DNA-binding transcription factor activity"/>
    <property type="evidence" value="ECO:0007669"/>
    <property type="project" value="InterPro"/>
</dbReference>
<comment type="catalytic activity">
    <reaction evidence="1">
        <text>a 4-O-methyl-thymidine in DNA + L-cysteinyl-[protein] = a thymidine in DNA + S-methyl-L-cysteinyl-[protein]</text>
        <dbReference type="Rhea" id="RHEA:53428"/>
        <dbReference type="Rhea" id="RHEA-COMP:10131"/>
        <dbReference type="Rhea" id="RHEA-COMP:10132"/>
        <dbReference type="Rhea" id="RHEA-COMP:13555"/>
        <dbReference type="Rhea" id="RHEA-COMP:13556"/>
        <dbReference type="ChEBI" id="CHEBI:29950"/>
        <dbReference type="ChEBI" id="CHEBI:82612"/>
        <dbReference type="ChEBI" id="CHEBI:137386"/>
        <dbReference type="ChEBI" id="CHEBI:137387"/>
        <dbReference type="EC" id="2.1.1.63"/>
    </reaction>
</comment>
<keyword evidence="4 15" id="KW-0489">Methyltransferase</keyword>
<sequence>MDLSHTQMAEAFARRDRAFDGRFVVGVVSTGIYCRPSCPARRPRPENCRFFTRADEAEGEGFRACKRCCPGDVARDEAAVNRALAMLREQARPVALAELAKACGYSPTHLQRVFARATGLSPAAYGRALRQEAARASLSEEGKVTEAIYAAGFEGPSTFYADMEGTLGMTPSAWARGGAGVAISWAVVETSLGPMLLAASDKGVCRLSFNEGEEDLRARFPRAELIAGGADFAALVQQVVAAVETPGTGPDIPLDVVGTAFQQRVWDQLRAIPPGETRSYGEIAAALGQPGASRAVGSANGANPVAVLVPCHRVVQAGGALGGYAYGEAIKRELLRRERKA</sequence>
<feature type="binding site" evidence="13">
    <location>
        <position position="34"/>
    </location>
    <ligand>
        <name>Zn(2+)</name>
        <dbReference type="ChEBI" id="CHEBI:29105"/>
    </ligand>
</feature>
<dbReference type="Proteomes" id="UP000265366">
    <property type="component" value="Unassembled WGS sequence"/>
</dbReference>
<dbReference type="InterPro" id="IPR018060">
    <property type="entry name" value="HTH_AraC"/>
</dbReference>
<evidence type="ECO:0000256" key="3">
    <source>
        <dbReference type="ARBA" id="ARBA00011918"/>
    </source>
</evidence>
<dbReference type="InterPro" id="IPR009057">
    <property type="entry name" value="Homeodomain-like_sf"/>
</dbReference>
<dbReference type="InterPro" id="IPR035451">
    <property type="entry name" value="Ada-like_dom_sf"/>
</dbReference>
<dbReference type="SUPFAM" id="SSF53155">
    <property type="entry name" value="Methylated DNA-protein cysteine methyltransferase domain"/>
    <property type="match status" value="1"/>
</dbReference>
<dbReference type="EC" id="2.1.1.63" evidence="3"/>
<keyword evidence="7" id="KW-0805">Transcription regulation</keyword>
<dbReference type="Gene3D" id="3.30.160.70">
    <property type="entry name" value="Methylated DNA-protein cysteine methyltransferase domain"/>
    <property type="match status" value="1"/>
</dbReference>
<evidence type="ECO:0000256" key="1">
    <source>
        <dbReference type="ARBA" id="ARBA00001286"/>
    </source>
</evidence>
<evidence type="ECO:0000256" key="2">
    <source>
        <dbReference type="ARBA" id="ARBA00008711"/>
    </source>
</evidence>
<dbReference type="EMBL" id="QXFM01000020">
    <property type="protein sequence ID" value="RIV91493.1"/>
    <property type="molecule type" value="Genomic_DNA"/>
</dbReference>
<dbReference type="InterPro" id="IPR036217">
    <property type="entry name" value="MethylDNA_cys_MeTrfase_DNAb"/>
</dbReference>
<evidence type="ECO:0000313" key="15">
    <source>
        <dbReference type="EMBL" id="RIV91493.1"/>
    </source>
</evidence>
<dbReference type="PANTHER" id="PTHR10815">
    <property type="entry name" value="METHYLATED-DNA--PROTEIN-CYSTEINE METHYLTRANSFERASE"/>
    <property type="match status" value="1"/>
</dbReference>
<dbReference type="InterPro" id="IPR036388">
    <property type="entry name" value="WH-like_DNA-bd_sf"/>
</dbReference>
<evidence type="ECO:0000256" key="11">
    <source>
        <dbReference type="ARBA" id="ARBA00049348"/>
    </source>
</evidence>
<keyword evidence="6" id="KW-0227">DNA damage</keyword>
<dbReference type="RefSeq" id="WP_119591629.1">
    <property type="nucleotide sequence ID" value="NZ_QXFM01000020.1"/>
</dbReference>
<dbReference type="CDD" id="cd06445">
    <property type="entry name" value="ATase"/>
    <property type="match status" value="1"/>
</dbReference>
<feature type="active site" description="Nucleophile; methyl group acceptor from methylphosphotriester" evidence="12">
    <location>
        <position position="34"/>
    </location>
</feature>
<dbReference type="GO" id="GO:0008270">
    <property type="term" value="F:zinc ion binding"/>
    <property type="evidence" value="ECO:0007669"/>
    <property type="project" value="InterPro"/>
</dbReference>
<dbReference type="PANTHER" id="PTHR10815:SF14">
    <property type="entry name" value="BIFUNCTIONAL TRANSCRIPTIONAL ACTIVATOR_DNA REPAIR ENZYME ADA"/>
    <property type="match status" value="1"/>
</dbReference>
<dbReference type="Pfam" id="PF02805">
    <property type="entry name" value="Ada_Zn_binding"/>
    <property type="match status" value="1"/>
</dbReference>
<keyword evidence="13" id="KW-0862">Zinc</keyword>
<comment type="catalytic activity">
    <reaction evidence="11">
        <text>a 6-O-methyl-2'-deoxyguanosine in DNA + L-cysteinyl-[protein] = S-methyl-L-cysteinyl-[protein] + a 2'-deoxyguanosine in DNA</text>
        <dbReference type="Rhea" id="RHEA:24000"/>
        <dbReference type="Rhea" id="RHEA-COMP:10131"/>
        <dbReference type="Rhea" id="RHEA-COMP:10132"/>
        <dbReference type="Rhea" id="RHEA-COMP:11367"/>
        <dbReference type="Rhea" id="RHEA-COMP:11368"/>
        <dbReference type="ChEBI" id="CHEBI:29950"/>
        <dbReference type="ChEBI" id="CHEBI:82612"/>
        <dbReference type="ChEBI" id="CHEBI:85445"/>
        <dbReference type="ChEBI" id="CHEBI:85448"/>
        <dbReference type="EC" id="2.1.1.63"/>
    </reaction>
</comment>
<evidence type="ECO:0000256" key="4">
    <source>
        <dbReference type="ARBA" id="ARBA00022603"/>
    </source>
</evidence>
<gene>
    <name evidence="15" type="ORF">D2V17_02865</name>
</gene>
<evidence type="ECO:0000256" key="10">
    <source>
        <dbReference type="ARBA" id="ARBA00023204"/>
    </source>
</evidence>
<accession>A0A3A1PCH4</accession>
<proteinExistence type="inferred from homology"/>
<dbReference type="PIRSF" id="PIRSF000409">
    <property type="entry name" value="Ada"/>
    <property type="match status" value="1"/>
</dbReference>
<evidence type="ECO:0000256" key="13">
    <source>
        <dbReference type="PIRSR" id="PIRSR000409-3"/>
    </source>
</evidence>
<evidence type="ECO:0000256" key="5">
    <source>
        <dbReference type="ARBA" id="ARBA00022679"/>
    </source>
</evidence>
<comment type="caution">
    <text evidence="15">The sequence shown here is derived from an EMBL/GenBank/DDBJ whole genome shotgun (WGS) entry which is preliminary data.</text>
</comment>
<protein>
    <recommendedName>
        <fullName evidence="3">methylated-DNA--[protein]-cysteine S-methyltransferase</fullName>
        <ecNumber evidence="3">2.1.1.63</ecNumber>
    </recommendedName>
</protein>
<dbReference type="GO" id="GO:0043565">
    <property type="term" value="F:sequence-specific DNA binding"/>
    <property type="evidence" value="ECO:0007669"/>
    <property type="project" value="InterPro"/>
</dbReference>
<evidence type="ECO:0000313" key="16">
    <source>
        <dbReference type="Proteomes" id="UP000265366"/>
    </source>
</evidence>
<organism evidence="15 16">
    <name type="scientific">Aurantiacibacter xanthus</name>
    <dbReference type="NCBI Taxonomy" id="1784712"/>
    <lineage>
        <taxon>Bacteria</taxon>
        <taxon>Pseudomonadati</taxon>
        <taxon>Pseudomonadota</taxon>
        <taxon>Alphaproteobacteria</taxon>
        <taxon>Sphingomonadales</taxon>
        <taxon>Erythrobacteraceae</taxon>
        <taxon>Aurantiacibacter</taxon>
    </lineage>
</organism>
<reference evidence="15 16" key="1">
    <citation type="submission" date="2018-08" db="EMBL/GenBank/DDBJ databases">
        <title>Erythrobacter zhengii sp.nov., a bacterium isolated from deep-sea sediment.</title>
        <authorList>
            <person name="Fang C."/>
            <person name="Wu Y.-H."/>
            <person name="Sun C."/>
            <person name="Wang H."/>
            <person name="Cheng H."/>
            <person name="Meng F.-X."/>
            <person name="Wang C.-S."/>
            <person name="Xu X.-W."/>
        </authorList>
    </citation>
    <scope>NUCLEOTIDE SEQUENCE [LARGE SCALE GENOMIC DNA]</scope>
    <source>
        <strain evidence="15 16">CCTCC AB 2015396</strain>
    </source>
</reference>
<evidence type="ECO:0000256" key="6">
    <source>
        <dbReference type="ARBA" id="ARBA00022763"/>
    </source>
</evidence>
<keyword evidence="8" id="KW-0010">Activator</keyword>
<dbReference type="AlphaFoldDB" id="A0A3A1PCH4"/>
<keyword evidence="13" id="KW-0479">Metal-binding</keyword>
<evidence type="ECO:0000256" key="8">
    <source>
        <dbReference type="ARBA" id="ARBA00023159"/>
    </source>
</evidence>
<dbReference type="PROSITE" id="PS00374">
    <property type="entry name" value="MGMT"/>
    <property type="match status" value="1"/>
</dbReference>
<feature type="binding site" evidence="13">
    <location>
        <position position="38"/>
    </location>
    <ligand>
        <name>Zn(2+)</name>
        <dbReference type="ChEBI" id="CHEBI:29105"/>
    </ligand>
</feature>
<dbReference type="InterPro" id="IPR014048">
    <property type="entry name" value="MethylDNA_cys_MeTrfase_DNA-bd"/>
</dbReference>
<comment type="similarity">
    <text evidence="2">Belongs to the MGMT family.</text>
</comment>
<dbReference type="Gene3D" id="3.40.10.10">
    <property type="entry name" value="DNA Methylphosphotriester Repair Domain"/>
    <property type="match status" value="1"/>
</dbReference>
<dbReference type="SUPFAM" id="SSF46689">
    <property type="entry name" value="Homeodomain-like"/>
    <property type="match status" value="1"/>
</dbReference>
<keyword evidence="9" id="KW-0804">Transcription</keyword>
<dbReference type="OrthoDB" id="9802228at2"/>
<dbReference type="SUPFAM" id="SSF57884">
    <property type="entry name" value="Ada DNA repair protein, N-terminal domain (N-Ada 10)"/>
    <property type="match status" value="1"/>
</dbReference>
<dbReference type="SMART" id="SM00342">
    <property type="entry name" value="HTH_ARAC"/>
    <property type="match status" value="1"/>
</dbReference>
<dbReference type="GO" id="GO:0006281">
    <property type="term" value="P:DNA repair"/>
    <property type="evidence" value="ECO:0007669"/>
    <property type="project" value="UniProtKB-KW"/>
</dbReference>
<dbReference type="GO" id="GO:0032259">
    <property type="term" value="P:methylation"/>
    <property type="evidence" value="ECO:0007669"/>
    <property type="project" value="UniProtKB-KW"/>
</dbReference>
<evidence type="ECO:0000256" key="12">
    <source>
        <dbReference type="PIRSR" id="PIRSR000409-1"/>
    </source>
</evidence>
<feature type="domain" description="HTH araC/xylS-type" evidence="14">
    <location>
        <begin position="81"/>
        <end position="177"/>
    </location>
</feature>
<evidence type="ECO:0000259" key="14">
    <source>
        <dbReference type="PROSITE" id="PS01124"/>
    </source>
</evidence>
<dbReference type="FunFam" id="1.10.10.10:FF:000214">
    <property type="entry name" value="Methylated-DNA--protein-cysteine methyltransferase"/>
    <property type="match status" value="1"/>
</dbReference>
<feature type="binding site" evidence="13">
    <location>
        <position position="65"/>
    </location>
    <ligand>
        <name>Zn(2+)</name>
        <dbReference type="ChEBI" id="CHEBI:29105"/>
    </ligand>
</feature>
<name>A0A3A1PCH4_9SPHN</name>
<dbReference type="Pfam" id="PF01035">
    <property type="entry name" value="DNA_binding_1"/>
    <property type="match status" value="1"/>
</dbReference>